<dbReference type="AlphaFoldDB" id="A0A7X1E4G7"/>
<dbReference type="InterPro" id="IPR012341">
    <property type="entry name" value="6hp_glycosidase-like_sf"/>
</dbReference>
<dbReference type="Gene3D" id="1.50.10.10">
    <property type="match status" value="1"/>
</dbReference>
<protein>
    <submittedName>
        <fullName evidence="2">Glycogen debranching protein</fullName>
    </submittedName>
</protein>
<dbReference type="SUPFAM" id="SSF48208">
    <property type="entry name" value="Six-hairpin glycosidases"/>
    <property type="match status" value="1"/>
</dbReference>
<dbReference type="GO" id="GO:0005975">
    <property type="term" value="P:carbohydrate metabolic process"/>
    <property type="evidence" value="ECO:0007669"/>
    <property type="project" value="InterPro"/>
</dbReference>
<name>A0A7X1E4G7_9BACT</name>
<dbReference type="InterPro" id="IPR008928">
    <property type="entry name" value="6-hairpin_glycosidase_sf"/>
</dbReference>
<gene>
    <name evidence="2" type="ORF">H5P30_12140</name>
</gene>
<dbReference type="Proteomes" id="UP000525652">
    <property type="component" value="Unassembled WGS sequence"/>
</dbReference>
<evidence type="ECO:0000313" key="3">
    <source>
        <dbReference type="Proteomes" id="UP000525652"/>
    </source>
</evidence>
<dbReference type="RefSeq" id="WP_185693197.1">
    <property type="nucleotide sequence ID" value="NZ_JACHVA010000099.1"/>
</dbReference>
<accession>A0A7X1E4G7</accession>
<keyword evidence="3" id="KW-1185">Reference proteome</keyword>
<dbReference type="EMBL" id="JACHVA010000099">
    <property type="protein sequence ID" value="MBC2602525.1"/>
    <property type="molecule type" value="Genomic_DNA"/>
</dbReference>
<dbReference type="Pfam" id="PF06202">
    <property type="entry name" value="GDE_C"/>
    <property type="match status" value="1"/>
</dbReference>
<evidence type="ECO:0000259" key="1">
    <source>
        <dbReference type="Pfam" id="PF06202"/>
    </source>
</evidence>
<feature type="domain" description="Glycogen debranching enzyme C-terminal" evidence="1">
    <location>
        <begin position="25"/>
        <end position="380"/>
    </location>
</feature>
<comment type="caution">
    <text evidence="2">The sequence shown here is derived from an EMBL/GenBank/DDBJ whole genome shotgun (WGS) entry which is preliminary data.</text>
</comment>
<reference evidence="2 3" key="1">
    <citation type="submission" date="2020-07" db="EMBL/GenBank/DDBJ databases">
        <authorList>
            <person name="Feng X."/>
        </authorList>
    </citation>
    <scope>NUCLEOTIDE SEQUENCE [LARGE SCALE GENOMIC DNA]</scope>
    <source>
        <strain evidence="2 3">JCM14086</strain>
    </source>
</reference>
<dbReference type="InterPro" id="IPR032790">
    <property type="entry name" value="GDE_C"/>
</dbReference>
<organism evidence="2 3">
    <name type="scientific">Puniceicoccus vermicola</name>
    <dbReference type="NCBI Taxonomy" id="388746"/>
    <lineage>
        <taxon>Bacteria</taxon>
        <taxon>Pseudomonadati</taxon>
        <taxon>Verrucomicrobiota</taxon>
        <taxon>Opitutia</taxon>
        <taxon>Puniceicoccales</taxon>
        <taxon>Puniceicoccaceae</taxon>
        <taxon>Puniceicoccus</taxon>
    </lineage>
</organism>
<proteinExistence type="predicted"/>
<evidence type="ECO:0000313" key="2">
    <source>
        <dbReference type="EMBL" id="MBC2602525.1"/>
    </source>
</evidence>
<sequence>MNDQLLFDAEAAARKVIKKSFTPRGLCASSDGYSQVWARDTMITMLGASINGDDAVLNCLDVSIETLGAHQDNFGQIPYLVHCDSGQTEWGSSDANVWWILGVAIAHQHHDLSWRKKQAQRIVKALNWCEGMEIRKNDLMISTEMIDWADLMPNRDHVLFPNVLYSTALRVGAELLEDILPNDAARFREKSKQVRQAIRKLFLVAENVPTMDKTHFQLRTMIHAQLRHKPYFLPWVSQCDWGEHFDTTANLMTILTGIAETNETDRILDYIDAVGVNRPYPVRVLYPAIEPNDKEWRDYMKLFNLNLPNQYHNGGIWPWVGGLYVAALVKANRLDKAKTELIHLAEALRLGEEEWECNEWLHGCTGIPMGYPYQAWSAGVFLYALEAVKRGKLEDLLME</sequence>